<evidence type="ECO:0000313" key="2">
    <source>
        <dbReference type="Proteomes" id="UP000275846"/>
    </source>
</evidence>
<organism evidence="3">
    <name type="scientific">Schistocephalus solidus</name>
    <name type="common">Tapeworm</name>
    <dbReference type="NCBI Taxonomy" id="70667"/>
    <lineage>
        <taxon>Eukaryota</taxon>
        <taxon>Metazoa</taxon>
        <taxon>Spiralia</taxon>
        <taxon>Lophotrochozoa</taxon>
        <taxon>Platyhelminthes</taxon>
        <taxon>Cestoda</taxon>
        <taxon>Eucestoda</taxon>
        <taxon>Diphyllobothriidea</taxon>
        <taxon>Diphyllobothriidae</taxon>
        <taxon>Schistocephalus</taxon>
    </lineage>
</organism>
<accession>A0A183SKU0</accession>
<proteinExistence type="predicted"/>
<gene>
    <name evidence="1" type="ORF">SSLN_LOCUS4840</name>
</gene>
<keyword evidence="2" id="KW-1185">Reference proteome</keyword>
<protein>
    <submittedName>
        <fullName evidence="1 3">Uncharacterized protein</fullName>
    </submittedName>
</protein>
<dbReference type="WBParaSite" id="SSLN_0000499301-mRNA-1">
    <property type="protein sequence ID" value="SSLN_0000499301-mRNA-1"/>
    <property type="gene ID" value="SSLN_0000499301"/>
</dbReference>
<reference evidence="1 2" key="2">
    <citation type="submission" date="2018-11" db="EMBL/GenBank/DDBJ databases">
        <authorList>
            <consortium name="Pathogen Informatics"/>
        </authorList>
    </citation>
    <scope>NUCLEOTIDE SEQUENCE [LARGE SCALE GENOMIC DNA]</scope>
    <source>
        <strain evidence="1 2">NST_G2</strain>
    </source>
</reference>
<name>A0A183SKU0_SCHSO</name>
<evidence type="ECO:0000313" key="1">
    <source>
        <dbReference type="EMBL" id="VDL91225.1"/>
    </source>
</evidence>
<evidence type="ECO:0000313" key="3">
    <source>
        <dbReference type="WBParaSite" id="SSLN_0000499301-mRNA-1"/>
    </source>
</evidence>
<dbReference type="Proteomes" id="UP000275846">
    <property type="component" value="Unassembled WGS sequence"/>
</dbReference>
<reference evidence="3" key="1">
    <citation type="submission" date="2016-06" db="UniProtKB">
        <authorList>
            <consortium name="WormBaseParasite"/>
        </authorList>
    </citation>
    <scope>IDENTIFICATION</scope>
</reference>
<dbReference type="EMBL" id="UYSU01033018">
    <property type="protein sequence ID" value="VDL91225.1"/>
    <property type="molecule type" value="Genomic_DNA"/>
</dbReference>
<dbReference type="AlphaFoldDB" id="A0A183SKU0"/>
<sequence>MPVLKTNLEVPTQSGAILALLDDEVYEFTRSANISVASTTSVVLSGLHEILGSSENPWVLQSDFERCDQQPGIQSMTSSWPLDFSVGGLSPT</sequence>